<evidence type="ECO:0000259" key="2">
    <source>
        <dbReference type="Pfam" id="PF13166"/>
    </source>
</evidence>
<organism evidence="3 4">
    <name type="scientific">Rothia mucilaginosa</name>
    <dbReference type="NCBI Taxonomy" id="43675"/>
    <lineage>
        <taxon>Bacteria</taxon>
        <taxon>Bacillati</taxon>
        <taxon>Actinomycetota</taxon>
        <taxon>Actinomycetes</taxon>
        <taxon>Micrococcales</taxon>
        <taxon>Micrococcaceae</taxon>
        <taxon>Rothia</taxon>
    </lineage>
</organism>
<gene>
    <name evidence="3" type="ORF">HXO64_04940</name>
</gene>
<dbReference type="InterPro" id="IPR026866">
    <property type="entry name" value="CR006_AAA"/>
</dbReference>
<dbReference type="InterPro" id="IPR027417">
    <property type="entry name" value="P-loop_NTPase"/>
</dbReference>
<name>A0A930L4X0_9MICC</name>
<dbReference type="Pfam" id="PF13166">
    <property type="entry name" value="AAA_13"/>
    <property type="match status" value="1"/>
</dbReference>
<feature type="domain" description="Protein CR006 P-loop" evidence="2">
    <location>
        <begin position="321"/>
        <end position="596"/>
    </location>
</feature>
<evidence type="ECO:0000256" key="1">
    <source>
        <dbReference type="SAM" id="Coils"/>
    </source>
</evidence>
<protein>
    <submittedName>
        <fullName evidence="3">AAA family ATPase</fullName>
    </submittedName>
</protein>
<comment type="caution">
    <text evidence="3">The sequence shown here is derived from an EMBL/GenBank/DDBJ whole genome shotgun (WGS) entry which is preliminary data.</text>
</comment>
<dbReference type="SUPFAM" id="SSF52540">
    <property type="entry name" value="P-loop containing nucleoside triphosphate hydrolases"/>
    <property type="match status" value="1"/>
</dbReference>
<keyword evidence="1" id="KW-0175">Coiled coil</keyword>
<dbReference type="Gene3D" id="3.40.50.300">
    <property type="entry name" value="P-loop containing nucleotide triphosphate hydrolases"/>
    <property type="match status" value="1"/>
</dbReference>
<evidence type="ECO:0000313" key="3">
    <source>
        <dbReference type="EMBL" id="MBF1663884.1"/>
    </source>
</evidence>
<accession>A0A930L4X0</accession>
<dbReference type="Proteomes" id="UP000756427">
    <property type="component" value="Unassembled WGS sequence"/>
</dbReference>
<proteinExistence type="predicted"/>
<dbReference type="AlphaFoldDB" id="A0A930L4X0"/>
<sequence>MVDATKVSSIKIDTGYAGVKDYPIFTRKNSKEQILKDARCSIILGKNGSGKSTIARAFNDDAGEVEFFDNGGNSLGKACSNVHVFDESFIIENFRVHSGDALDPVILLGDANQRMERIKNLEVEKSEIQRKMNELVDESIYKVLRERGIGSDISTIPVIDKEIDGISVRKYILAFFENVLRNEKTGTSDLNLLCKINRKGSFDEKNFCRWVALGFKQACAVAKEPIVYRGFEEYSEEALVEKQMALMGRIKSLYDPSIDKPSEQRSIYNDAHSDLIKMRQEFATSFLALFRYEWQDLLEIFALGEDPFSHKLLHKHGYMYKYKTELAEKERILEKESKSLYRETHRNSSKNITKYINDLLSLVFGNDGISLKANKDFGYHIENRVGLVPLNKLSVGEQNVVSLCYFFAKLADNKKLENSMRENQIVVLDDPISSFDDDNKYGVTVLLSYLFKSILADRSESKLIILTHDSSFALNMRKVINGMYADKLSCLKMEENDLKGTDFSAVDIYSNILNKMYNFSVSRMAGEKISDSDVPSANEVRRVWEAFLSFELGETSISGMSIAKDMGEILKEKGQSSKFIDIFIPQIFINIDSHSKDQISEGNLYLAPVLRGRQYEEFVQHIICFIHLVAPHHIAWRIRKNYENKKFNLKECVNNLDSLVEKVLKRYNVHP</sequence>
<evidence type="ECO:0000313" key="4">
    <source>
        <dbReference type="Proteomes" id="UP000756427"/>
    </source>
</evidence>
<dbReference type="RefSeq" id="WP_303975751.1">
    <property type="nucleotide sequence ID" value="NZ_JABZXR010000018.1"/>
</dbReference>
<dbReference type="EMBL" id="JABZXR010000018">
    <property type="protein sequence ID" value="MBF1663884.1"/>
    <property type="molecule type" value="Genomic_DNA"/>
</dbReference>
<reference evidence="3" key="1">
    <citation type="submission" date="2020-04" db="EMBL/GenBank/DDBJ databases">
        <title>Deep metagenomics examines the oral microbiome during advanced dental caries in children, revealing novel taxa and co-occurrences with host molecules.</title>
        <authorList>
            <person name="Baker J.L."/>
            <person name="Morton J.T."/>
            <person name="Dinis M."/>
            <person name="Alvarez R."/>
            <person name="Tran N.C."/>
            <person name="Knight R."/>
            <person name="Edlund A."/>
        </authorList>
    </citation>
    <scope>NUCLEOTIDE SEQUENCE</scope>
    <source>
        <strain evidence="3">JCVI_44_bin.2</strain>
    </source>
</reference>
<feature type="coiled-coil region" evidence="1">
    <location>
        <begin position="111"/>
        <end position="138"/>
    </location>
</feature>